<dbReference type="Proteomes" id="UP000270834">
    <property type="component" value="Unassembled WGS sequence"/>
</dbReference>
<evidence type="ECO:0000313" key="3">
    <source>
        <dbReference type="Proteomes" id="UP000270834"/>
    </source>
</evidence>
<evidence type="ECO:0008006" key="4">
    <source>
        <dbReference type="Google" id="ProtNLM"/>
    </source>
</evidence>
<protein>
    <recommendedName>
        <fullName evidence="4">Tape measure domain-containing protein</fullName>
    </recommendedName>
</protein>
<evidence type="ECO:0000313" key="2">
    <source>
        <dbReference type="EMBL" id="RMS47202.1"/>
    </source>
</evidence>
<gene>
    <name evidence="2" type="ORF">ALP65_02052</name>
</gene>
<evidence type="ECO:0000256" key="1">
    <source>
        <dbReference type="SAM" id="MobiDB-lite"/>
    </source>
</evidence>
<dbReference type="EMBL" id="RBSQ01001157">
    <property type="protein sequence ID" value="RMS47202.1"/>
    <property type="molecule type" value="Genomic_DNA"/>
</dbReference>
<reference evidence="2 3" key="1">
    <citation type="submission" date="2018-08" db="EMBL/GenBank/DDBJ databases">
        <title>Recombination of ecologically and evolutionarily significant loci maintains genetic cohesion in the Pseudomonas syringae species complex.</title>
        <authorList>
            <person name="Dillon M."/>
            <person name="Thakur S."/>
            <person name="Almeida R.N.D."/>
            <person name="Weir B.S."/>
            <person name="Guttman D.S."/>
        </authorList>
    </citation>
    <scope>NUCLEOTIDE SEQUENCE [LARGE SCALE GENOMIC DNA]</scope>
    <source>
        <strain evidence="2 3">ICMP 7846</strain>
    </source>
</reference>
<dbReference type="AlphaFoldDB" id="A0A3M5DB07"/>
<organism evidence="2 3">
    <name type="scientific">Pseudomonas aeruginosa</name>
    <dbReference type="NCBI Taxonomy" id="287"/>
    <lineage>
        <taxon>Bacteria</taxon>
        <taxon>Pseudomonadati</taxon>
        <taxon>Pseudomonadota</taxon>
        <taxon>Gammaproteobacteria</taxon>
        <taxon>Pseudomonadales</taxon>
        <taxon>Pseudomonadaceae</taxon>
        <taxon>Pseudomonas</taxon>
    </lineage>
</organism>
<feature type="region of interest" description="Disordered" evidence="1">
    <location>
        <begin position="399"/>
        <end position="474"/>
    </location>
</feature>
<feature type="compositionally biased region" description="Pro residues" evidence="1">
    <location>
        <begin position="426"/>
        <end position="437"/>
    </location>
</feature>
<accession>A0A3M5DB07</accession>
<comment type="caution">
    <text evidence="2">The sequence shown here is derived from an EMBL/GenBank/DDBJ whole genome shotgun (WGS) entry which is preliminary data.</text>
</comment>
<name>A0A3M5DB07_PSEAI</name>
<proteinExistence type="predicted"/>
<sequence>MTSLQNALDQISAAKTTEQLTALQGEMLKAYQAGTLSQQEYANGAGVLNAKLTELKSTASGAALGVSDLSTGLENLKQVQDAISSAKTTVDIQNIRTALGRLYNDGTIRAREFNQEQTKLSAKIKELKAAGEEGAKGMQAVAESSDKAAKSLSDQRKAIGESMEATRKGVASTKDDMGAFEGFFGGVLSTARQGVAQLSQEALNAFDAMRGISTVDLSIDTSSLDATSRSLAKVSEQLARIKAESGVGMSGFGRWAMDTQRASLEIQAAYLEQKRSLQSLMDDYERGTMKLGDFVSAAKGARNGLSLLNDSDMRQLESAIEAANQKIQQLKEGSKSTLVSLREELAGLRGEQEAVDRSRFNSRKAELQQQLAEAQGSGDMNAVQNLMTALATLQQIQAETDAKRQREEQQKRVDEQNAAKAAAAPPASPPASSPPPRVVRFETARGAVDVAVTSEQDETNLLGVLEQASMRTGR</sequence>
<feature type="compositionally biased region" description="Basic and acidic residues" evidence="1">
    <location>
        <begin position="400"/>
        <end position="417"/>
    </location>
</feature>